<dbReference type="EMBL" id="CP129971">
    <property type="protein sequence ID" value="WKK77964.1"/>
    <property type="molecule type" value="Genomic_DNA"/>
</dbReference>
<evidence type="ECO:0000256" key="1">
    <source>
        <dbReference type="SAM" id="Phobius"/>
    </source>
</evidence>
<proteinExistence type="predicted"/>
<reference evidence="2 3" key="1">
    <citation type="submission" date="2023-08" db="EMBL/GenBank/DDBJ databases">
        <title>Comparative genomics and taxonomic characterization of three novel marine species of genus Marivirga.</title>
        <authorList>
            <person name="Muhammad N."/>
            <person name="Kim S.-G."/>
        </authorList>
    </citation>
    <scope>NUCLEOTIDE SEQUENCE [LARGE SCALE GENOMIC DNA]</scope>
    <source>
        <strain evidence="2 3">BDSF4-3</strain>
    </source>
</reference>
<keyword evidence="3" id="KW-1185">Reference proteome</keyword>
<keyword evidence="1" id="KW-0812">Transmembrane</keyword>
<keyword evidence="1" id="KW-0472">Membrane</keyword>
<feature type="transmembrane region" description="Helical" evidence="1">
    <location>
        <begin position="79"/>
        <end position="99"/>
    </location>
</feature>
<feature type="transmembrane region" description="Helical" evidence="1">
    <location>
        <begin position="20"/>
        <end position="41"/>
    </location>
</feature>
<sequence length="114" mass="13177">MVHQLIDKAFNYSIPISHAYLDDLVCIPIILGLGTQIIQWIHPIKNLYFLDKNVIIITVIFYSILFEGILPFVNPSIYTADWIDIVMYSIGAILFYNLISKKVKEEYLAVLKEL</sequence>
<feature type="transmembrane region" description="Helical" evidence="1">
    <location>
        <begin position="53"/>
        <end position="73"/>
    </location>
</feature>
<protein>
    <submittedName>
        <fullName evidence="2">Magnesium citrate secondary transporter</fullName>
    </submittedName>
</protein>
<keyword evidence="1" id="KW-1133">Transmembrane helix</keyword>
<evidence type="ECO:0000313" key="3">
    <source>
        <dbReference type="Proteomes" id="UP001230496"/>
    </source>
</evidence>
<accession>A0AA49GBA8</accession>
<dbReference type="RefSeq" id="WP_308349074.1">
    <property type="nucleotide sequence ID" value="NZ_CP129971.1"/>
</dbReference>
<dbReference type="Proteomes" id="UP001230496">
    <property type="component" value="Chromosome"/>
</dbReference>
<evidence type="ECO:0000313" key="2">
    <source>
        <dbReference type="EMBL" id="WKK77964.1"/>
    </source>
</evidence>
<dbReference type="KEGG" id="msaa:QYS49_13390"/>
<dbReference type="AlphaFoldDB" id="A0AA49GBA8"/>
<organism evidence="2 3">
    <name type="scientific">Marivirga salinarum</name>
    <dbReference type="NCBI Taxonomy" id="3059078"/>
    <lineage>
        <taxon>Bacteria</taxon>
        <taxon>Pseudomonadati</taxon>
        <taxon>Bacteroidota</taxon>
        <taxon>Cytophagia</taxon>
        <taxon>Cytophagales</taxon>
        <taxon>Marivirgaceae</taxon>
        <taxon>Marivirga</taxon>
    </lineage>
</organism>
<gene>
    <name evidence="2" type="ORF">QYS49_13390</name>
</gene>
<name>A0AA49GBA8_9BACT</name>